<keyword evidence="4" id="KW-1185">Reference proteome</keyword>
<dbReference type="Gene3D" id="1.10.10.10">
    <property type="entry name" value="Winged helix-like DNA-binding domain superfamily/Winged helix DNA-binding domain"/>
    <property type="match status" value="1"/>
</dbReference>
<keyword evidence="1" id="KW-0227">DNA damage</keyword>
<comment type="caution">
    <text evidence="3">The sequence shown here is derived from an EMBL/GenBank/DDBJ whole genome shotgun (WGS) entry which is preliminary data.</text>
</comment>
<dbReference type="InterPro" id="IPR036388">
    <property type="entry name" value="WH-like_DNA-bd_sf"/>
</dbReference>
<reference evidence="3" key="1">
    <citation type="journal article" date="2014" name="Int. J. Syst. Evol. Microbiol.">
        <title>Complete genome of a new Firmicutes species belonging to the dominant human colonic microbiota ('Ruminococcus bicirculans') reveals two chromosomes and a selective capacity to utilize plant glucans.</title>
        <authorList>
            <consortium name="NISC Comparative Sequencing Program"/>
            <person name="Wegmann U."/>
            <person name="Louis P."/>
            <person name="Goesmann A."/>
            <person name="Henrissat B."/>
            <person name="Duncan S.H."/>
            <person name="Flint H.J."/>
        </authorList>
    </citation>
    <scope>NUCLEOTIDE SEQUENCE</scope>
    <source>
        <strain evidence="3">NBRC 102424</strain>
    </source>
</reference>
<dbReference type="EMBL" id="BSND01000005">
    <property type="protein sequence ID" value="GLP99937.1"/>
    <property type="molecule type" value="Genomic_DNA"/>
</dbReference>
<dbReference type="InterPro" id="IPR036217">
    <property type="entry name" value="MethylDNA_cys_MeTrfase_DNAb"/>
</dbReference>
<evidence type="ECO:0000256" key="1">
    <source>
        <dbReference type="ARBA" id="ARBA00022763"/>
    </source>
</evidence>
<evidence type="ECO:0000313" key="4">
    <source>
        <dbReference type="Proteomes" id="UP001161423"/>
    </source>
</evidence>
<dbReference type="SUPFAM" id="SSF46767">
    <property type="entry name" value="Methylated DNA-protein cysteine methyltransferase, C-terminal domain"/>
    <property type="match status" value="1"/>
</dbReference>
<evidence type="ECO:0000313" key="3">
    <source>
        <dbReference type="EMBL" id="GLP99937.1"/>
    </source>
</evidence>
<protein>
    <recommendedName>
        <fullName evidence="2">Methylated-DNA-[protein]-cysteine S-methyltransferase DNA binding domain-containing protein</fullName>
    </recommendedName>
</protein>
<accession>A0ABQ5TWJ3</accession>
<dbReference type="Proteomes" id="UP001161423">
    <property type="component" value="Unassembled WGS sequence"/>
</dbReference>
<dbReference type="CDD" id="cd06445">
    <property type="entry name" value="ATase"/>
    <property type="match status" value="1"/>
</dbReference>
<organism evidence="3 4">
    <name type="scientific">Methylophaga thalassica</name>
    <dbReference type="NCBI Taxonomy" id="40223"/>
    <lineage>
        <taxon>Bacteria</taxon>
        <taxon>Pseudomonadati</taxon>
        <taxon>Pseudomonadota</taxon>
        <taxon>Gammaproteobacteria</taxon>
        <taxon>Thiotrichales</taxon>
        <taxon>Piscirickettsiaceae</taxon>
        <taxon>Methylophaga</taxon>
    </lineage>
</organism>
<proteinExistence type="predicted"/>
<dbReference type="PANTHER" id="PTHR42942">
    <property type="entry name" value="6-O-METHYLGUANINE DNA METHYLTRANSFERASE"/>
    <property type="match status" value="1"/>
</dbReference>
<evidence type="ECO:0000259" key="2">
    <source>
        <dbReference type="Pfam" id="PF01035"/>
    </source>
</evidence>
<sequence length="115" mass="12988">MFIDKINESTSILSTMNELDTMIWQTVADIPFGKVMTYGQIAKRCGYPGYARYVGTVLKNLPANTLLPWHRVINAQGRSSFPEGSDKYAMQIQCLRAEGIVIHNGKIQLSVYQHH</sequence>
<name>A0ABQ5TWJ3_9GAMM</name>
<dbReference type="PANTHER" id="PTHR42942:SF1">
    <property type="entry name" value="ALKYLTRANSFERASE-LIKE PROTEIN 1"/>
    <property type="match status" value="1"/>
</dbReference>
<feature type="domain" description="Methylated-DNA-[protein]-cysteine S-methyltransferase DNA binding" evidence="2">
    <location>
        <begin position="21"/>
        <end position="100"/>
    </location>
</feature>
<dbReference type="InterPro" id="IPR014048">
    <property type="entry name" value="MethylDNA_cys_MeTrfase_DNA-bd"/>
</dbReference>
<dbReference type="Pfam" id="PF01035">
    <property type="entry name" value="DNA_binding_1"/>
    <property type="match status" value="1"/>
</dbReference>
<reference evidence="3" key="2">
    <citation type="submission" date="2023-01" db="EMBL/GenBank/DDBJ databases">
        <title>Draft genome sequence of Methylophaga thalassica strain NBRC 102424.</title>
        <authorList>
            <person name="Sun Q."/>
            <person name="Mori K."/>
        </authorList>
    </citation>
    <scope>NUCLEOTIDE SEQUENCE</scope>
    <source>
        <strain evidence="3">NBRC 102424</strain>
    </source>
</reference>
<dbReference type="InterPro" id="IPR052520">
    <property type="entry name" value="ATL_DNA_repair"/>
</dbReference>
<gene>
    <name evidence="3" type="ORF">GCM10007891_17910</name>
</gene>
<dbReference type="NCBIfam" id="TIGR00589">
    <property type="entry name" value="ogt"/>
    <property type="match status" value="1"/>
</dbReference>